<evidence type="ECO:0000259" key="20">
    <source>
        <dbReference type="PROSITE" id="PS51007"/>
    </source>
</evidence>
<feature type="domain" description="Cytochrome oxidase subunit II copper A binding" evidence="19">
    <location>
        <begin position="95"/>
        <end position="206"/>
    </location>
</feature>
<keyword evidence="9" id="KW-1278">Translocase</keyword>
<dbReference type="InterPro" id="IPR014222">
    <property type="entry name" value="Cyt_c_oxidase_su2"/>
</dbReference>
<evidence type="ECO:0000256" key="10">
    <source>
        <dbReference type="ARBA" id="ARBA00022982"/>
    </source>
</evidence>
<keyword evidence="6" id="KW-0679">Respiratory chain</keyword>
<comment type="function">
    <text evidence="15">Subunits I and II form the functional core of the enzyme complex. Electrons originating in cytochrome c are transferred via heme a and Cu(A) to the binuclear center formed by heme a3 and Cu(B).</text>
</comment>
<organism evidence="21 22">
    <name type="scientific">Tectimicrobiota bacterium</name>
    <dbReference type="NCBI Taxonomy" id="2528274"/>
    <lineage>
        <taxon>Bacteria</taxon>
        <taxon>Pseudomonadati</taxon>
        <taxon>Nitrospinota/Tectimicrobiota group</taxon>
        <taxon>Candidatus Tectimicrobiota</taxon>
    </lineage>
</organism>
<comment type="subcellular location">
    <subcellularLocation>
        <location evidence="1">Membrane</location>
        <topology evidence="1">Multi-pass membrane protein</topology>
    </subcellularLocation>
</comment>
<evidence type="ECO:0000256" key="8">
    <source>
        <dbReference type="ARBA" id="ARBA00022723"/>
    </source>
</evidence>
<dbReference type="SUPFAM" id="SSF49503">
    <property type="entry name" value="Cupredoxins"/>
    <property type="match status" value="1"/>
</dbReference>
<evidence type="ECO:0000256" key="1">
    <source>
        <dbReference type="ARBA" id="ARBA00004141"/>
    </source>
</evidence>
<protein>
    <recommendedName>
        <fullName evidence="3">cytochrome-c oxidase</fullName>
        <ecNumber evidence="3">7.1.1.9</ecNumber>
    </recommendedName>
    <alternativeName>
        <fullName evidence="16">Cytochrome aa3 subunit 2</fullName>
    </alternativeName>
</protein>
<evidence type="ECO:0000256" key="7">
    <source>
        <dbReference type="ARBA" id="ARBA00022692"/>
    </source>
</evidence>
<dbReference type="EMBL" id="JACPRF010000232">
    <property type="protein sequence ID" value="MBI2876763.1"/>
    <property type="molecule type" value="Genomic_DNA"/>
</dbReference>
<keyword evidence="4" id="KW-0813">Transport</keyword>
<dbReference type="PRINTS" id="PR01166">
    <property type="entry name" value="CYCOXIDASEII"/>
</dbReference>
<dbReference type="Pfam" id="PF00034">
    <property type="entry name" value="Cytochrom_C"/>
    <property type="match status" value="1"/>
</dbReference>
<dbReference type="GO" id="GO:0016491">
    <property type="term" value="F:oxidoreductase activity"/>
    <property type="evidence" value="ECO:0007669"/>
    <property type="project" value="InterPro"/>
</dbReference>
<dbReference type="AlphaFoldDB" id="A0A932FWQ8"/>
<proteinExistence type="inferred from homology"/>
<evidence type="ECO:0000256" key="12">
    <source>
        <dbReference type="ARBA" id="ARBA00023004"/>
    </source>
</evidence>
<keyword evidence="13" id="KW-0186">Copper</keyword>
<dbReference type="PANTHER" id="PTHR22888:SF9">
    <property type="entry name" value="CYTOCHROME C OXIDASE SUBUNIT 2"/>
    <property type="match status" value="1"/>
</dbReference>
<keyword evidence="5 17" id="KW-0349">Heme</keyword>
<evidence type="ECO:0000256" key="13">
    <source>
        <dbReference type="ARBA" id="ARBA00023008"/>
    </source>
</evidence>
<evidence type="ECO:0000256" key="18">
    <source>
        <dbReference type="SAM" id="Phobius"/>
    </source>
</evidence>
<dbReference type="InterPro" id="IPR036257">
    <property type="entry name" value="Cyt_c_oxidase_su2_TM_sf"/>
</dbReference>
<evidence type="ECO:0000256" key="4">
    <source>
        <dbReference type="ARBA" id="ARBA00022448"/>
    </source>
</evidence>
<evidence type="ECO:0000256" key="9">
    <source>
        <dbReference type="ARBA" id="ARBA00022967"/>
    </source>
</evidence>
<evidence type="ECO:0000256" key="5">
    <source>
        <dbReference type="ARBA" id="ARBA00022617"/>
    </source>
</evidence>
<sequence>MEFPLTLAQASTFARRVDLIFGTLMGIDILLTLLVAVLALYWSIKYRQGSQADRSNPPEGNTRVEVSWVVALGFFFLAMFIWAGWTYFEMATPPARAIQMYGIGRQWMWKFQHPDGQREINELHVPIGQPVKLLLTSQDVIHSFYVPAFRVKQDVLPGRYTMTWFEATQTGEYHLFCTEYCGTMHSGMIGRVVVMDPAEYEQWLKGGPTAAERRPGQPMAAAGQQLFQSLGCSGCHRPDGTGVAPSLVGLFGKPVALQTGQIVTADEQYLRDSILLPARQMVAGYPPVMPAFQGRVSEEQLLQLLEYLKSLG</sequence>
<dbReference type="SUPFAM" id="SSF46626">
    <property type="entry name" value="Cytochrome c"/>
    <property type="match status" value="1"/>
</dbReference>
<dbReference type="InterPro" id="IPR008972">
    <property type="entry name" value="Cupredoxin"/>
</dbReference>
<evidence type="ECO:0000256" key="15">
    <source>
        <dbReference type="ARBA" id="ARBA00024688"/>
    </source>
</evidence>
<dbReference type="NCBIfam" id="TIGR02866">
    <property type="entry name" value="CoxB"/>
    <property type="match status" value="1"/>
</dbReference>
<feature type="transmembrane region" description="Helical" evidence="18">
    <location>
        <begin position="65"/>
        <end position="88"/>
    </location>
</feature>
<dbReference type="InterPro" id="IPR045187">
    <property type="entry name" value="CcO_II"/>
</dbReference>
<dbReference type="PANTHER" id="PTHR22888">
    <property type="entry name" value="CYTOCHROME C OXIDASE, SUBUNIT II"/>
    <property type="match status" value="1"/>
</dbReference>
<keyword evidence="11 18" id="KW-1133">Transmembrane helix</keyword>
<dbReference type="PROSITE" id="PS50857">
    <property type="entry name" value="COX2_CUA"/>
    <property type="match status" value="1"/>
</dbReference>
<dbReference type="InterPro" id="IPR009056">
    <property type="entry name" value="Cyt_c-like_dom"/>
</dbReference>
<dbReference type="GO" id="GO:0042773">
    <property type="term" value="P:ATP synthesis coupled electron transport"/>
    <property type="evidence" value="ECO:0007669"/>
    <property type="project" value="TreeGrafter"/>
</dbReference>
<dbReference type="GO" id="GO:0004129">
    <property type="term" value="F:cytochrome-c oxidase activity"/>
    <property type="evidence" value="ECO:0007669"/>
    <property type="project" value="UniProtKB-EC"/>
</dbReference>
<evidence type="ECO:0000256" key="2">
    <source>
        <dbReference type="ARBA" id="ARBA00007866"/>
    </source>
</evidence>
<accession>A0A932FWQ8</accession>
<feature type="transmembrane region" description="Helical" evidence="18">
    <location>
        <begin position="20"/>
        <end position="44"/>
    </location>
</feature>
<dbReference type="Proteomes" id="UP000769766">
    <property type="component" value="Unassembled WGS sequence"/>
</dbReference>
<evidence type="ECO:0000259" key="19">
    <source>
        <dbReference type="PROSITE" id="PS50857"/>
    </source>
</evidence>
<keyword evidence="10" id="KW-0249">Electron transport</keyword>
<evidence type="ECO:0000256" key="14">
    <source>
        <dbReference type="ARBA" id="ARBA00023136"/>
    </source>
</evidence>
<dbReference type="GO" id="GO:0005507">
    <property type="term" value="F:copper ion binding"/>
    <property type="evidence" value="ECO:0007669"/>
    <property type="project" value="InterPro"/>
</dbReference>
<evidence type="ECO:0000256" key="11">
    <source>
        <dbReference type="ARBA" id="ARBA00022989"/>
    </source>
</evidence>
<comment type="caution">
    <text evidence="21">The sequence shown here is derived from an EMBL/GenBank/DDBJ whole genome shotgun (WGS) entry which is preliminary data.</text>
</comment>
<dbReference type="GO" id="GO:0016020">
    <property type="term" value="C:membrane"/>
    <property type="evidence" value="ECO:0007669"/>
    <property type="project" value="UniProtKB-SubCell"/>
</dbReference>
<dbReference type="CDD" id="cd13915">
    <property type="entry name" value="CuRO_HCO_II_like_2"/>
    <property type="match status" value="1"/>
</dbReference>
<reference evidence="21" key="1">
    <citation type="submission" date="2020-07" db="EMBL/GenBank/DDBJ databases">
        <title>Huge and variable diversity of episymbiotic CPR bacteria and DPANN archaea in groundwater ecosystems.</title>
        <authorList>
            <person name="He C.Y."/>
            <person name="Keren R."/>
            <person name="Whittaker M."/>
            <person name="Farag I.F."/>
            <person name="Doudna J."/>
            <person name="Cate J.H.D."/>
            <person name="Banfield J.F."/>
        </authorList>
    </citation>
    <scope>NUCLEOTIDE SEQUENCE</scope>
    <source>
        <strain evidence="21">NC_groundwater_672_Ag_B-0.1um_62_36</strain>
    </source>
</reference>
<dbReference type="Gene3D" id="2.60.40.420">
    <property type="entry name" value="Cupredoxins - blue copper proteins"/>
    <property type="match status" value="1"/>
</dbReference>
<keyword evidence="8 17" id="KW-0479">Metal-binding</keyword>
<keyword evidence="7 18" id="KW-0812">Transmembrane</keyword>
<keyword evidence="12 17" id="KW-0408">Iron</keyword>
<dbReference type="Pfam" id="PF00116">
    <property type="entry name" value="COX2"/>
    <property type="match status" value="1"/>
</dbReference>
<evidence type="ECO:0000256" key="3">
    <source>
        <dbReference type="ARBA" id="ARBA00012949"/>
    </source>
</evidence>
<dbReference type="SUPFAM" id="SSF81464">
    <property type="entry name" value="Cytochrome c oxidase subunit II-like, transmembrane region"/>
    <property type="match status" value="1"/>
</dbReference>
<evidence type="ECO:0000313" key="22">
    <source>
        <dbReference type="Proteomes" id="UP000769766"/>
    </source>
</evidence>
<dbReference type="PROSITE" id="PS00078">
    <property type="entry name" value="COX2"/>
    <property type="match status" value="1"/>
</dbReference>
<dbReference type="InterPro" id="IPR002429">
    <property type="entry name" value="CcO_II-like_C"/>
</dbReference>
<name>A0A932FWQ8_UNCTE</name>
<comment type="similarity">
    <text evidence="2">Belongs to the cytochrome c oxidase subunit 2 family.</text>
</comment>
<dbReference type="InterPro" id="IPR036909">
    <property type="entry name" value="Cyt_c-like_dom_sf"/>
</dbReference>
<dbReference type="Gene3D" id="1.10.287.90">
    <property type="match status" value="1"/>
</dbReference>
<feature type="domain" description="Cytochrome c" evidence="20">
    <location>
        <begin position="218"/>
        <end position="312"/>
    </location>
</feature>
<dbReference type="EC" id="7.1.1.9" evidence="3"/>
<dbReference type="GO" id="GO:0020037">
    <property type="term" value="F:heme binding"/>
    <property type="evidence" value="ECO:0007669"/>
    <property type="project" value="InterPro"/>
</dbReference>
<evidence type="ECO:0000256" key="6">
    <source>
        <dbReference type="ARBA" id="ARBA00022660"/>
    </source>
</evidence>
<dbReference type="PROSITE" id="PS51007">
    <property type="entry name" value="CYTC"/>
    <property type="match status" value="1"/>
</dbReference>
<gene>
    <name evidence="21" type="primary">coxB</name>
    <name evidence="21" type="ORF">HYY20_07770</name>
</gene>
<evidence type="ECO:0000256" key="16">
    <source>
        <dbReference type="ARBA" id="ARBA00031399"/>
    </source>
</evidence>
<dbReference type="InterPro" id="IPR001505">
    <property type="entry name" value="Copper_CuA"/>
</dbReference>
<evidence type="ECO:0000256" key="17">
    <source>
        <dbReference type="PROSITE-ProRule" id="PRU00433"/>
    </source>
</evidence>
<keyword evidence="14 18" id="KW-0472">Membrane</keyword>
<evidence type="ECO:0000313" key="21">
    <source>
        <dbReference type="EMBL" id="MBI2876763.1"/>
    </source>
</evidence>